<reference evidence="6" key="1">
    <citation type="journal article" date="2015" name="BMC Genomics">
        <title>Genomic and transcriptomic analysis of the endophytic fungus Pestalotiopsis fici reveals its lifestyle and high potential for synthesis of natural products.</title>
        <authorList>
            <person name="Wang X."/>
            <person name="Zhang X."/>
            <person name="Liu L."/>
            <person name="Xiang M."/>
            <person name="Wang W."/>
            <person name="Sun X."/>
            <person name="Che Y."/>
            <person name="Guo L."/>
            <person name="Liu G."/>
            <person name="Guo L."/>
            <person name="Wang C."/>
            <person name="Yin W.B."/>
            <person name="Stadler M."/>
            <person name="Zhang X."/>
            <person name="Liu X."/>
        </authorList>
    </citation>
    <scope>NUCLEOTIDE SEQUENCE [LARGE SCALE GENOMIC DNA]</scope>
    <source>
        <strain evidence="6">W106-1 / CGMCC3.15140</strain>
    </source>
</reference>
<evidence type="ECO:0000259" key="4">
    <source>
        <dbReference type="PROSITE" id="PS50048"/>
    </source>
</evidence>
<dbReference type="RefSeq" id="XP_007835033.1">
    <property type="nucleotide sequence ID" value="XM_007836842.1"/>
</dbReference>
<feature type="region of interest" description="Disordered" evidence="3">
    <location>
        <begin position="41"/>
        <end position="71"/>
    </location>
</feature>
<accession>W3X5U0</accession>
<dbReference type="PANTHER" id="PTHR37534">
    <property type="entry name" value="TRANSCRIPTIONAL ACTIVATOR PROTEIN UGA3"/>
    <property type="match status" value="1"/>
</dbReference>
<dbReference type="eggNOG" id="ENOG502RX7Y">
    <property type="taxonomic scope" value="Eukaryota"/>
</dbReference>
<keyword evidence="2" id="KW-0539">Nucleus</keyword>
<proteinExistence type="predicted"/>
<dbReference type="SMART" id="SM00066">
    <property type="entry name" value="GAL4"/>
    <property type="match status" value="1"/>
</dbReference>
<comment type="subcellular location">
    <subcellularLocation>
        <location evidence="1">Nucleus</location>
    </subcellularLocation>
</comment>
<gene>
    <name evidence="5" type="ORF">PFICI_08261</name>
</gene>
<dbReference type="InParanoid" id="W3X5U0"/>
<dbReference type="GO" id="GO:0000981">
    <property type="term" value="F:DNA-binding transcription factor activity, RNA polymerase II-specific"/>
    <property type="evidence" value="ECO:0007669"/>
    <property type="project" value="InterPro"/>
</dbReference>
<dbReference type="SUPFAM" id="SSF57701">
    <property type="entry name" value="Zn2/Cys6 DNA-binding domain"/>
    <property type="match status" value="1"/>
</dbReference>
<name>W3X5U0_PESFW</name>
<evidence type="ECO:0000256" key="3">
    <source>
        <dbReference type="SAM" id="MobiDB-lite"/>
    </source>
</evidence>
<protein>
    <recommendedName>
        <fullName evidence="4">Zn(2)-C6 fungal-type domain-containing protein</fullName>
    </recommendedName>
</protein>
<dbReference type="AlphaFoldDB" id="W3X5U0"/>
<feature type="compositionally biased region" description="Basic and acidic residues" evidence="3">
    <location>
        <begin position="56"/>
        <end position="70"/>
    </location>
</feature>
<dbReference type="PROSITE" id="PS50048">
    <property type="entry name" value="ZN2_CY6_FUNGAL_2"/>
    <property type="match status" value="1"/>
</dbReference>
<dbReference type="OMA" id="FFEGGHN"/>
<dbReference type="Gene3D" id="4.10.240.10">
    <property type="entry name" value="Zn(2)-C6 fungal-type DNA-binding domain"/>
    <property type="match status" value="1"/>
</dbReference>
<dbReference type="InterPro" id="IPR021858">
    <property type="entry name" value="Fun_TF"/>
</dbReference>
<dbReference type="GeneID" id="19273274"/>
<dbReference type="STRING" id="1229662.W3X5U0"/>
<dbReference type="KEGG" id="pfy:PFICI_08261"/>
<evidence type="ECO:0000256" key="2">
    <source>
        <dbReference type="ARBA" id="ARBA00023242"/>
    </source>
</evidence>
<feature type="region of interest" description="Disordered" evidence="3">
    <location>
        <begin position="87"/>
        <end position="129"/>
    </location>
</feature>
<dbReference type="EMBL" id="KI912113">
    <property type="protein sequence ID" value="ETS80732.1"/>
    <property type="molecule type" value="Genomic_DNA"/>
</dbReference>
<dbReference type="InterPro" id="IPR036864">
    <property type="entry name" value="Zn2-C6_fun-type_DNA-bd_sf"/>
</dbReference>
<dbReference type="GO" id="GO:0008270">
    <property type="term" value="F:zinc ion binding"/>
    <property type="evidence" value="ECO:0007669"/>
    <property type="project" value="InterPro"/>
</dbReference>
<dbReference type="PANTHER" id="PTHR37534:SF20">
    <property type="entry name" value="PRO1A C6 ZINK-FINGER PROTEIN"/>
    <property type="match status" value="1"/>
</dbReference>
<sequence length="574" mass="64854">MPKKKPENCWTCRLRRKKCDGTQPTCRVCASLEISCHYSETQPEWMDGGPRQQAEAQRRKSEVKLSADRRRKEKVVRRLQSELLSDPGRDEYHQGVASPLTTGATPAPDKESRGFTQSSSALEATSPGGSTSNVWLSHLNCDYDIGLVVAFLDHVFPLLSPFYQPSVLEGGRMWLLAVIMRDKVFRLHTNAITSYLLSVIPCRSETITNTCKLYALEGAQRQRDLAISHLQSDLSSLITRGIHNNLSETATLLTNMVNVLDLERTLADGDEWQIHLEAALNLIRDLLQDESGLQGSNWSLVLRRLSDRSKPAGFDMWSIDQAAFRFSVAKLVVFDIVTSSSLGRPPGLLSHHQELLRGDRDLMDRNPLQLTEVNGCQNWAMALLGEVVALDAWKKDQEKQKTQYRQHLLLRGEDIYTRLNDGLVQLDKCSNSQDNVMTMDSLTSRAPPPPYVITKLWTFATLAYLHIVLHGWQPSNREFRHSVFHATELIKQLSPWPLHLRAQSWPLCVAGCLASEEERPFYQSLESILGALASFGSIQQTKRIWKRVWADKSDEPRKDVATCLASCDYKAFLA</sequence>
<dbReference type="Pfam" id="PF11951">
    <property type="entry name" value="Fungal_trans_2"/>
    <property type="match status" value="1"/>
</dbReference>
<feature type="domain" description="Zn(2)-C6 fungal-type" evidence="4">
    <location>
        <begin position="8"/>
        <end position="38"/>
    </location>
</feature>
<dbReference type="Proteomes" id="UP000030651">
    <property type="component" value="Unassembled WGS sequence"/>
</dbReference>
<dbReference type="GO" id="GO:0005634">
    <property type="term" value="C:nucleus"/>
    <property type="evidence" value="ECO:0007669"/>
    <property type="project" value="UniProtKB-SubCell"/>
</dbReference>
<keyword evidence="6" id="KW-1185">Reference proteome</keyword>
<organism evidence="5 6">
    <name type="scientific">Pestalotiopsis fici (strain W106-1 / CGMCC3.15140)</name>
    <dbReference type="NCBI Taxonomy" id="1229662"/>
    <lineage>
        <taxon>Eukaryota</taxon>
        <taxon>Fungi</taxon>
        <taxon>Dikarya</taxon>
        <taxon>Ascomycota</taxon>
        <taxon>Pezizomycotina</taxon>
        <taxon>Sordariomycetes</taxon>
        <taxon>Xylariomycetidae</taxon>
        <taxon>Amphisphaeriales</taxon>
        <taxon>Sporocadaceae</taxon>
        <taxon>Pestalotiopsis</taxon>
    </lineage>
</organism>
<dbReference type="InterPro" id="IPR001138">
    <property type="entry name" value="Zn2Cys6_DnaBD"/>
</dbReference>
<dbReference type="OrthoDB" id="3251668at2759"/>
<evidence type="ECO:0000313" key="6">
    <source>
        <dbReference type="Proteomes" id="UP000030651"/>
    </source>
</evidence>
<evidence type="ECO:0000313" key="5">
    <source>
        <dbReference type="EMBL" id="ETS80732.1"/>
    </source>
</evidence>
<evidence type="ECO:0000256" key="1">
    <source>
        <dbReference type="ARBA" id="ARBA00004123"/>
    </source>
</evidence>
<dbReference type="CDD" id="cd00067">
    <property type="entry name" value="GAL4"/>
    <property type="match status" value="1"/>
</dbReference>
<dbReference type="HOGENOM" id="CLU_019313_1_0_1"/>
<feature type="compositionally biased region" description="Polar residues" evidence="3">
    <location>
        <begin position="114"/>
        <end position="129"/>
    </location>
</feature>
<dbReference type="Pfam" id="PF00172">
    <property type="entry name" value="Zn_clus"/>
    <property type="match status" value="1"/>
</dbReference>